<keyword evidence="5 13" id="KW-0808">Transferase</keyword>
<evidence type="ECO:0000259" key="12">
    <source>
        <dbReference type="PROSITE" id="PS51163"/>
    </source>
</evidence>
<dbReference type="InterPro" id="IPR017945">
    <property type="entry name" value="DHBP_synth_RibB-like_a/b_dom"/>
</dbReference>
<evidence type="ECO:0000313" key="13">
    <source>
        <dbReference type="EMBL" id="MFC4999311.1"/>
    </source>
</evidence>
<feature type="domain" description="YrdC-like" evidence="12">
    <location>
        <begin position="18"/>
        <end position="212"/>
    </location>
</feature>
<dbReference type="RefSeq" id="WP_380115703.1">
    <property type="nucleotide sequence ID" value="NZ_JBHSIU010000018.1"/>
</dbReference>
<dbReference type="PANTHER" id="PTHR17490:SF16">
    <property type="entry name" value="THREONYLCARBAMOYL-AMP SYNTHASE"/>
    <property type="match status" value="1"/>
</dbReference>
<dbReference type="Gene3D" id="3.90.870.10">
    <property type="entry name" value="DHBP synthase"/>
    <property type="match status" value="1"/>
</dbReference>
<dbReference type="Proteomes" id="UP001595912">
    <property type="component" value="Unassembled WGS sequence"/>
</dbReference>
<organism evidence="13 14">
    <name type="scientific">Dactylosporangium cerinum</name>
    <dbReference type="NCBI Taxonomy" id="1434730"/>
    <lineage>
        <taxon>Bacteria</taxon>
        <taxon>Bacillati</taxon>
        <taxon>Actinomycetota</taxon>
        <taxon>Actinomycetes</taxon>
        <taxon>Micromonosporales</taxon>
        <taxon>Micromonosporaceae</taxon>
        <taxon>Dactylosporangium</taxon>
    </lineage>
</organism>
<dbReference type="SUPFAM" id="SSF55821">
    <property type="entry name" value="YrdC/RibB"/>
    <property type="match status" value="1"/>
</dbReference>
<comment type="subcellular location">
    <subcellularLocation>
        <location evidence="1">Cytoplasm</location>
    </subcellularLocation>
</comment>
<protein>
    <recommendedName>
        <fullName evidence="10">L-threonylcarbamoyladenylate synthase</fullName>
        <ecNumber evidence="3">2.7.7.87</ecNumber>
    </recommendedName>
    <alternativeName>
        <fullName evidence="10">L-threonylcarbamoyladenylate synthase</fullName>
    </alternativeName>
</protein>
<evidence type="ECO:0000256" key="6">
    <source>
        <dbReference type="ARBA" id="ARBA00022694"/>
    </source>
</evidence>
<gene>
    <name evidence="13" type="ORF">ACFPIJ_15860</name>
</gene>
<dbReference type="EC" id="2.7.7.87" evidence="3"/>
<keyword evidence="6" id="KW-0819">tRNA processing</keyword>
<dbReference type="PANTHER" id="PTHR17490">
    <property type="entry name" value="SUA5"/>
    <property type="match status" value="1"/>
</dbReference>
<dbReference type="PROSITE" id="PS51163">
    <property type="entry name" value="YRDC"/>
    <property type="match status" value="1"/>
</dbReference>
<dbReference type="EMBL" id="JBHSIU010000018">
    <property type="protein sequence ID" value="MFC4999311.1"/>
    <property type="molecule type" value="Genomic_DNA"/>
</dbReference>
<name>A0ABV9VXH0_9ACTN</name>
<sequence length="224" mass="23020">MRDGQVTAVRVLPAAGGDAALDACAEAVDAGGIVAVPTRRWYMLCADVTDEAACRRIFAVKGRPSVKPLALVLPSDAAVAARFVVSPDAGRLAERLWPGDLALLLPWREEREAGRYPWLGDGPAMVTRDPGPLGALAARTRNPVATSVVSRSDGATAAQRAPALSPAAVLAFAEAYNAPLDVLLDGGVCPLGVGLTVVDCTAEPVVTRAGAVHARAVEAALLEG</sequence>
<evidence type="ECO:0000256" key="1">
    <source>
        <dbReference type="ARBA" id="ARBA00004496"/>
    </source>
</evidence>
<evidence type="ECO:0000313" key="14">
    <source>
        <dbReference type="Proteomes" id="UP001595912"/>
    </source>
</evidence>
<dbReference type="InterPro" id="IPR006070">
    <property type="entry name" value="Sua5-like_dom"/>
</dbReference>
<evidence type="ECO:0000256" key="3">
    <source>
        <dbReference type="ARBA" id="ARBA00012584"/>
    </source>
</evidence>
<evidence type="ECO:0000256" key="8">
    <source>
        <dbReference type="ARBA" id="ARBA00022741"/>
    </source>
</evidence>
<evidence type="ECO:0000256" key="2">
    <source>
        <dbReference type="ARBA" id="ARBA00007663"/>
    </source>
</evidence>
<comment type="similarity">
    <text evidence="2">Belongs to the SUA5 family.</text>
</comment>
<evidence type="ECO:0000256" key="10">
    <source>
        <dbReference type="ARBA" id="ARBA00029774"/>
    </source>
</evidence>
<evidence type="ECO:0000256" key="9">
    <source>
        <dbReference type="ARBA" id="ARBA00022840"/>
    </source>
</evidence>
<evidence type="ECO:0000256" key="4">
    <source>
        <dbReference type="ARBA" id="ARBA00022490"/>
    </source>
</evidence>
<reference evidence="14" key="1">
    <citation type="journal article" date="2019" name="Int. J. Syst. Evol. Microbiol.">
        <title>The Global Catalogue of Microorganisms (GCM) 10K type strain sequencing project: providing services to taxonomists for standard genome sequencing and annotation.</title>
        <authorList>
            <consortium name="The Broad Institute Genomics Platform"/>
            <consortium name="The Broad Institute Genome Sequencing Center for Infectious Disease"/>
            <person name="Wu L."/>
            <person name="Ma J."/>
        </authorList>
    </citation>
    <scope>NUCLEOTIDE SEQUENCE [LARGE SCALE GENOMIC DNA]</scope>
    <source>
        <strain evidence="14">CGMCC 4.7152</strain>
    </source>
</reference>
<evidence type="ECO:0000256" key="11">
    <source>
        <dbReference type="ARBA" id="ARBA00048366"/>
    </source>
</evidence>
<comment type="caution">
    <text evidence="13">The sequence shown here is derived from an EMBL/GenBank/DDBJ whole genome shotgun (WGS) entry which is preliminary data.</text>
</comment>
<evidence type="ECO:0000256" key="5">
    <source>
        <dbReference type="ARBA" id="ARBA00022679"/>
    </source>
</evidence>
<keyword evidence="8" id="KW-0547">Nucleotide-binding</keyword>
<keyword evidence="9" id="KW-0067">ATP-binding</keyword>
<keyword evidence="4" id="KW-0963">Cytoplasm</keyword>
<dbReference type="GO" id="GO:0061710">
    <property type="term" value="F:L-threonylcarbamoyladenylate synthase"/>
    <property type="evidence" value="ECO:0007669"/>
    <property type="project" value="UniProtKB-EC"/>
</dbReference>
<dbReference type="InterPro" id="IPR050156">
    <property type="entry name" value="TC-AMP_synthase_SUA5"/>
</dbReference>
<evidence type="ECO:0000256" key="7">
    <source>
        <dbReference type="ARBA" id="ARBA00022695"/>
    </source>
</evidence>
<keyword evidence="7 13" id="KW-0548">Nucleotidyltransferase</keyword>
<proteinExistence type="inferred from homology"/>
<accession>A0ABV9VXH0</accession>
<comment type="catalytic activity">
    <reaction evidence="11">
        <text>L-threonine + hydrogencarbonate + ATP = L-threonylcarbamoyladenylate + diphosphate + H2O</text>
        <dbReference type="Rhea" id="RHEA:36407"/>
        <dbReference type="ChEBI" id="CHEBI:15377"/>
        <dbReference type="ChEBI" id="CHEBI:17544"/>
        <dbReference type="ChEBI" id="CHEBI:30616"/>
        <dbReference type="ChEBI" id="CHEBI:33019"/>
        <dbReference type="ChEBI" id="CHEBI:57926"/>
        <dbReference type="ChEBI" id="CHEBI:73682"/>
        <dbReference type="EC" id="2.7.7.87"/>
    </reaction>
</comment>
<keyword evidence="14" id="KW-1185">Reference proteome</keyword>
<dbReference type="Pfam" id="PF01300">
    <property type="entry name" value="Sua5_yciO_yrdC"/>
    <property type="match status" value="1"/>
</dbReference>